<dbReference type="InterPro" id="IPR011990">
    <property type="entry name" value="TPR-like_helical_dom_sf"/>
</dbReference>
<sequence length="703" mass="79667">MQRPEVQAAMRSKLKYESAAEAAQRTKLDKLERKQRRYEIMNELMKCATNVKHLISPMFRYKITQQYLWKVLCEARKEGLLFCDKLRQPQVYHRLQAIKAEITAGPYGVAGWQAEEEVEEDLMDKMVVEADCIPGGIDGEAPDRKQVLDRREIQGVLDFGQRIKSEGNEAFMNENWEGALTRYCQGDEMLKNFAAEPHLEKENKELKTMHRQCLNNKANAALMTDQWQTALRAADSALKLKMDDEKALFRKAQALEGLGRTEEALEVLNEVEEIAGDMDEEFKEQILDDVRERKEELKAIERKAAKDFNSMFKAMGDKQVFGSGRFLADGTSPPPALTGAEERKLKRIKEQEEYRTAKAKYELEQRRKDDPELAADIFRDVGFVLIPGAVSDQHCSELLAACQSEEAEILHRDPAGVGNRGHGRYSLGEAQGTGHLLHRAEWASLVDLEKVTPVLQRIFGKSGYVCAGAGGDFVLPNTYEYQPLHVDLDFPGCQQQSASPVVTLNVPLLPLTWENGPTRLIPGTHLPASWQPPPPALEPEAWKLFTFCPIAAGTAILRDNRAWHGGTPNLSQTSRFLPNVEFAAAWWCVGSTDELWRNPWKLAPRCMPRGIYERLSPFAKHVCRLVVTDDPSLKYGVREGKPIIDQPKEPEMPTPNRPPFGYRSADRTRTLTKAQAEQLLEVSAWKFWRANERLSLKWALLVS</sequence>
<dbReference type="EMBL" id="CAJNJA010014308">
    <property type="protein sequence ID" value="CAE7339792.1"/>
    <property type="molecule type" value="Genomic_DNA"/>
</dbReference>
<dbReference type="InterPro" id="IPR008775">
    <property type="entry name" value="Phytyl_CoA_dOase-like"/>
</dbReference>
<dbReference type="Proteomes" id="UP000601435">
    <property type="component" value="Unassembled WGS sequence"/>
</dbReference>
<proteinExistence type="predicted"/>
<dbReference type="InterPro" id="IPR050754">
    <property type="entry name" value="FKBP4/5/8-like"/>
</dbReference>
<gene>
    <name evidence="2" type="primary">Ppid</name>
    <name evidence="2" type="ORF">SNEC2469_LOCUS8734</name>
</gene>
<feature type="region of interest" description="Disordered" evidence="1">
    <location>
        <begin position="643"/>
        <end position="664"/>
    </location>
</feature>
<dbReference type="Gene3D" id="2.60.120.620">
    <property type="entry name" value="q2cbj1_9rhob like domain"/>
    <property type="match status" value="1"/>
</dbReference>
<dbReference type="InterPro" id="IPR019734">
    <property type="entry name" value="TPR_rpt"/>
</dbReference>
<dbReference type="AlphaFoldDB" id="A0A812PMI4"/>
<evidence type="ECO:0000313" key="3">
    <source>
        <dbReference type="Proteomes" id="UP000601435"/>
    </source>
</evidence>
<dbReference type="SMART" id="SM00028">
    <property type="entry name" value="TPR"/>
    <property type="match status" value="2"/>
</dbReference>
<dbReference type="OrthoDB" id="2423701at2759"/>
<evidence type="ECO:0000256" key="1">
    <source>
        <dbReference type="SAM" id="MobiDB-lite"/>
    </source>
</evidence>
<protein>
    <submittedName>
        <fullName evidence="2">Ppid protein</fullName>
    </submittedName>
</protein>
<organism evidence="2 3">
    <name type="scientific">Symbiodinium necroappetens</name>
    <dbReference type="NCBI Taxonomy" id="1628268"/>
    <lineage>
        <taxon>Eukaryota</taxon>
        <taxon>Sar</taxon>
        <taxon>Alveolata</taxon>
        <taxon>Dinophyceae</taxon>
        <taxon>Suessiales</taxon>
        <taxon>Symbiodiniaceae</taxon>
        <taxon>Symbiodinium</taxon>
    </lineage>
</organism>
<dbReference type="SUPFAM" id="SSF51197">
    <property type="entry name" value="Clavaminate synthase-like"/>
    <property type="match status" value="1"/>
</dbReference>
<dbReference type="PANTHER" id="PTHR46512">
    <property type="entry name" value="PEPTIDYLPROLYL ISOMERASE"/>
    <property type="match status" value="1"/>
</dbReference>
<reference evidence="2" key="1">
    <citation type="submission" date="2021-02" db="EMBL/GenBank/DDBJ databases">
        <authorList>
            <person name="Dougan E. K."/>
            <person name="Rhodes N."/>
            <person name="Thang M."/>
            <person name="Chan C."/>
        </authorList>
    </citation>
    <scope>NUCLEOTIDE SEQUENCE</scope>
</reference>
<accession>A0A812PMI4</accession>
<dbReference type="Gene3D" id="1.25.40.10">
    <property type="entry name" value="Tetratricopeptide repeat domain"/>
    <property type="match status" value="1"/>
</dbReference>
<comment type="caution">
    <text evidence="2">The sequence shown here is derived from an EMBL/GenBank/DDBJ whole genome shotgun (WGS) entry which is preliminary data.</text>
</comment>
<dbReference type="Pfam" id="PF05721">
    <property type="entry name" value="PhyH"/>
    <property type="match status" value="1"/>
</dbReference>
<keyword evidence="3" id="KW-1185">Reference proteome</keyword>
<dbReference type="SUPFAM" id="SSF48452">
    <property type="entry name" value="TPR-like"/>
    <property type="match status" value="1"/>
</dbReference>
<evidence type="ECO:0000313" key="2">
    <source>
        <dbReference type="EMBL" id="CAE7339792.1"/>
    </source>
</evidence>
<name>A0A812PMI4_9DINO</name>